<dbReference type="InterPro" id="IPR001214">
    <property type="entry name" value="SET_dom"/>
</dbReference>
<dbReference type="Gene3D" id="2.170.270.10">
    <property type="entry name" value="SET domain"/>
    <property type="match status" value="1"/>
</dbReference>
<organism evidence="2 3">
    <name type="scientific">Parthenolecanium corni</name>
    <dbReference type="NCBI Taxonomy" id="536013"/>
    <lineage>
        <taxon>Eukaryota</taxon>
        <taxon>Metazoa</taxon>
        <taxon>Ecdysozoa</taxon>
        <taxon>Arthropoda</taxon>
        <taxon>Hexapoda</taxon>
        <taxon>Insecta</taxon>
        <taxon>Pterygota</taxon>
        <taxon>Neoptera</taxon>
        <taxon>Paraneoptera</taxon>
        <taxon>Hemiptera</taxon>
        <taxon>Sternorrhyncha</taxon>
        <taxon>Coccoidea</taxon>
        <taxon>Coccidae</taxon>
        <taxon>Parthenolecanium</taxon>
    </lineage>
</organism>
<dbReference type="CDD" id="cd20071">
    <property type="entry name" value="SET_SMYD"/>
    <property type="match status" value="1"/>
</dbReference>
<dbReference type="InterPro" id="IPR053010">
    <property type="entry name" value="SET_SmydA-8"/>
</dbReference>
<keyword evidence="3" id="KW-1185">Reference proteome</keyword>
<dbReference type="GO" id="GO:0008170">
    <property type="term" value="F:N-methyltransferase activity"/>
    <property type="evidence" value="ECO:0007669"/>
    <property type="project" value="UniProtKB-ARBA"/>
</dbReference>
<comment type="caution">
    <text evidence="2">The sequence shown here is derived from an EMBL/GenBank/DDBJ whole genome shotgun (WGS) entry which is preliminary data.</text>
</comment>
<evidence type="ECO:0000259" key="1">
    <source>
        <dbReference type="PROSITE" id="PS50280"/>
    </source>
</evidence>
<name>A0AAN9TV59_9HEMI</name>
<dbReference type="Gene3D" id="1.10.220.160">
    <property type="match status" value="1"/>
</dbReference>
<dbReference type="EMBL" id="JBBCAQ010000004">
    <property type="protein sequence ID" value="KAK7604272.1"/>
    <property type="molecule type" value="Genomic_DNA"/>
</dbReference>
<dbReference type="GO" id="GO:0008757">
    <property type="term" value="F:S-adenosylmethionine-dependent methyltransferase activity"/>
    <property type="evidence" value="ECO:0007669"/>
    <property type="project" value="UniProtKB-ARBA"/>
</dbReference>
<feature type="domain" description="SET" evidence="1">
    <location>
        <begin position="38"/>
        <end position="280"/>
    </location>
</feature>
<reference evidence="2 3" key="1">
    <citation type="submission" date="2024-03" db="EMBL/GenBank/DDBJ databases">
        <title>Adaptation during the transition from Ophiocordyceps entomopathogen to insect associate is accompanied by gene loss and intensified selection.</title>
        <authorList>
            <person name="Ward C.M."/>
            <person name="Onetto C.A."/>
            <person name="Borneman A.R."/>
        </authorList>
    </citation>
    <scope>NUCLEOTIDE SEQUENCE [LARGE SCALE GENOMIC DNA]</scope>
    <source>
        <strain evidence="2">AWRI1</strain>
        <tissue evidence="2">Single Adult Female</tissue>
    </source>
</reference>
<evidence type="ECO:0000313" key="2">
    <source>
        <dbReference type="EMBL" id="KAK7604272.1"/>
    </source>
</evidence>
<dbReference type="AlphaFoldDB" id="A0AAN9TV59"/>
<dbReference type="Gene3D" id="6.10.140.2220">
    <property type="match status" value="1"/>
</dbReference>
<accession>A0AAN9TV59</accession>
<dbReference type="PANTHER" id="PTHR46455:SF5">
    <property type="entry name" value="SET AND MYND DOMAIN CONTAINING, ARTHROPOD-SPECIFIC, MEMBER 4, ISOFORM A"/>
    <property type="match status" value="1"/>
</dbReference>
<dbReference type="PANTHER" id="PTHR46455">
    <property type="entry name" value="SET AND MYND DOMAIN CONTAINING, ARTHROPOD-SPECIFIC, MEMBER 4, ISOFORM A"/>
    <property type="match status" value="1"/>
</dbReference>
<evidence type="ECO:0000313" key="3">
    <source>
        <dbReference type="Proteomes" id="UP001367676"/>
    </source>
</evidence>
<protein>
    <recommendedName>
        <fullName evidence="1">SET domain-containing protein</fullName>
    </recommendedName>
</protein>
<dbReference type="PROSITE" id="PS50280">
    <property type="entry name" value="SET"/>
    <property type="match status" value="1"/>
</dbReference>
<dbReference type="InterPro" id="IPR046341">
    <property type="entry name" value="SET_dom_sf"/>
</dbReference>
<proteinExistence type="predicted"/>
<dbReference type="Pfam" id="PF00856">
    <property type="entry name" value="SET"/>
    <property type="match status" value="1"/>
</dbReference>
<gene>
    <name evidence="2" type="ORF">V9T40_004545</name>
</gene>
<dbReference type="Proteomes" id="UP001367676">
    <property type="component" value="Unassembled WGS sequence"/>
</dbReference>
<sequence>MSKLARRSKSKNKATNGQTISIEKSFEDGAVADCSAKENLEKCRSSKKVFSTARSEVLGRYLVANRDICAGEMVIDGEQPLVVGPVQQSDLLCLGCYVPLSFEHFRCKKCNWPLCAPSCSGLYVQSGHDEAECDLLTSILFDEELQRDKMNVYNCIVPLRCLLLKKKSKSKWKLLEKMESHDQVRRKISDVWELNENTVVKKLQKYFDPQEIHTICGILEVNCFEVSRTEISLRALFPEATLMSHNCVANTIHTNDDELRLRVRASVSIPKGEPITISYAYTLQGTACRRAHIKKTKFFDCICQRCSDSTELRTNLSTLMCPKCNHPTLFSAQPLHQNAAWICTRKKCAKYTVSRVYVDSSIEKFENKLKFIPENCIESYEDWIKEASVIFHQNHYLITGVKYTLSLLYGKTDGFLLQDLSHDLLQRKIKICEELLDIANIIQPGLSRLRGILLYELHAPIMMLLNHKRKTRHPSKKQLKHSLQRILTCLRESSDILQFESENTMEGKIGRAAKEALESAYLWEEELGSFARME</sequence>
<dbReference type="SUPFAM" id="SSF82199">
    <property type="entry name" value="SET domain"/>
    <property type="match status" value="1"/>
</dbReference>
<dbReference type="GO" id="GO:0008276">
    <property type="term" value="F:protein methyltransferase activity"/>
    <property type="evidence" value="ECO:0007669"/>
    <property type="project" value="UniProtKB-ARBA"/>
</dbReference>